<dbReference type="Proteomes" id="UP000076482">
    <property type="component" value="Unassembled WGS sequence"/>
</dbReference>
<dbReference type="GO" id="GO:0006313">
    <property type="term" value="P:DNA transposition"/>
    <property type="evidence" value="ECO:0007669"/>
    <property type="project" value="InterPro"/>
</dbReference>
<evidence type="ECO:0000313" key="7">
    <source>
        <dbReference type="EMBL" id="KZD70956.1"/>
    </source>
</evidence>
<dbReference type="GO" id="GO:0003677">
    <property type="term" value="F:DNA binding"/>
    <property type="evidence" value="ECO:0007669"/>
    <property type="project" value="UniProtKB-KW"/>
</dbReference>
<evidence type="ECO:0000256" key="3">
    <source>
        <dbReference type="ARBA" id="ARBA00023125"/>
    </source>
</evidence>
<dbReference type="EMBL" id="LJKE01000022">
    <property type="protein sequence ID" value="KZD70956.1"/>
    <property type="molecule type" value="Genomic_DNA"/>
</dbReference>
<comment type="caution">
    <text evidence="7">The sequence shown here is derived from an EMBL/GenBank/DDBJ whole genome shotgun (WGS) entry which is preliminary data.</text>
</comment>
<dbReference type="AlphaFoldDB" id="A0A136C7L2"/>
<dbReference type="Pfam" id="PF01526">
    <property type="entry name" value="DDE_Tnp_Tn3"/>
    <property type="match status" value="1"/>
</dbReference>
<reference evidence="7 8" key="1">
    <citation type="submission" date="2015-09" db="EMBL/GenBank/DDBJ databases">
        <title>Bacillus cereus food isolates.</title>
        <authorList>
            <person name="Boekhorst J."/>
        </authorList>
    </citation>
    <scope>NUCLEOTIDE SEQUENCE [LARGE SCALE GENOMIC DNA]</scope>
    <source>
        <strain evidence="7 8">B4088</strain>
    </source>
</reference>
<evidence type="ECO:0000256" key="4">
    <source>
        <dbReference type="ARBA" id="ARBA00023172"/>
    </source>
</evidence>
<comment type="similarity">
    <text evidence="1">Belongs to the transposase 7 family.</text>
</comment>
<organism evidence="7 8">
    <name type="scientific">Bacillus cereus</name>
    <dbReference type="NCBI Taxonomy" id="1396"/>
    <lineage>
        <taxon>Bacteria</taxon>
        <taxon>Bacillati</taxon>
        <taxon>Bacillota</taxon>
        <taxon>Bacilli</taxon>
        <taxon>Bacillales</taxon>
        <taxon>Bacillaceae</taxon>
        <taxon>Bacillus</taxon>
        <taxon>Bacillus cereus group</taxon>
    </lineage>
</organism>
<protein>
    <submittedName>
        <fullName evidence="7">TnpA transposase</fullName>
    </submittedName>
</protein>
<proteinExistence type="inferred from homology"/>
<evidence type="ECO:0000256" key="2">
    <source>
        <dbReference type="ARBA" id="ARBA00022578"/>
    </source>
</evidence>
<feature type="domain" description="DUF4158" evidence="6">
    <location>
        <begin position="9"/>
        <end position="174"/>
    </location>
</feature>
<sequence>MSSKRARELLTSEQRLEFASIPEQISEYELGSYYTLSPHDIEIIKRHRRDHNKLGFALQLCVLRFPGWTLSDIQHIPDCVVNYIAKQLQINAKEIHIYAEREQTKHEHLEEIRREYGFRNFTIREYRVVSQVLLQYALENGNALHLIQITIEELKKRKIILPAMTTIERMVWEVRRRAEVKIFRLLNSSLAMEHIQKLNCLLLPMEDSTKTYLAWLREIPSSHSPDSFLKVVEKLEYIRNLQLQIDTKTLHPNRLRQLSKIGSRYEPHSFRRFDDSKKYAILVVYLLELIQDLTDQAFEIHDRQIMSLLSKGRKAQEERQKQNGKSINEKVVHFANLGEALIKARDEGTDPYIVLEMIMPWEKLVQSVEEAKQLARPIDYDYLDLLEKKFYTLRKYTPLLLKSFEFHSTKSAEPLIRAIHTVREMNETGKRKVPEGAPLDFVSNRWQKHVYDEDGTINRHYYEMAVLTELRNSIRSGNISISGSRQHKDFDEYLISKEEWNEIQPGTSELAVSLSAHEYLEERTSSLLKRLKWVSNHIGELNGVSLENGRLHLSRLEKDTPQEAKEFSSSLYDLLPRVKLTDLLMEVAHWTGFHEQFVHASTNRIPNEEETTILMAALMALGTNIGMTKMGEATPDISYRQMANATQWRLYEDAMSKAQSVLVNFHHKLSLSSYWGDGTTSSSDGMRVQIGVSALHADANPHYGTGKGATIYRFVSDQFSSFYTKVINTNARDAVHVIDGLLHHETDLAIEEHYTDTAGYTDQVFGLAHLLGFRFAPRLRDLADSKLYTIGKSSDFPQIEKLLRGQININVIQKNYDDVLRLAHSIRKGTVSASLIMGKLGSYARQNSLATALREMGRIEKTIFILDYISSETLRRKIHRGLNKGEAMNSLARSIFFGKRGELRERALQDQLQRASALNIIINAISIWNTVYLTKAIEYKKENGVLHEELLHHISPLGWEHINFLGEYKFKFKQSTTLETLRPLRK</sequence>
<evidence type="ECO:0000256" key="1">
    <source>
        <dbReference type="ARBA" id="ARBA00009402"/>
    </source>
</evidence>
<feature type="domain" description="Tn3 transposase DDE" evidence="5">
    <location>
        <begin position="582"/>
        <end position="968"/>
    </location>
</feature>
<dbReference type="Pfam" id="PF13700">
    <property type="entry name" value="DUF4158"/>
    <property type="match status" value="1"/>
</dbReference>
<keyword evidence="2" id="KW-0815">Transposition</keyword>
<keyword evidence="3" id="KW-0238">DNA-binding</keyword>
<dbReference type="GO" id="GO:0004803">
    <property type="term" value="F:transposase activity"/>
    <property type="evidence" value="ECO:0007669"/>
    <property type="project" value="InterPro"/>
</dbReference>
<name>A0A136C7L2_BACCE</name>
<keyword evidence="4" id="KW-0233">DNA recombination</keyword>
<accession>A0A136C7L2</accession>
<gene>
    <name evidence="7" type="ORF">B4088_1012</name>
</gene>
<evidence type="ECO:0000259" key="6">
    <source>
        <dbReference type="Pfam" id="PF13700"/>
    </source>
</evidence>
<dbReference type="InterPro" id="IPR047653">
    <property type="entry name" value="Tn3-like_transpos"/>
</dbReference>
<evidence type="ECO:0000259" key="5">
    <source>
        <dbReference type="Pfam" id="PF01526"/>
    </source>
</evidence>
<dbReference type="InterPro" id="IPR002513">
    <property type="entry name" value="Tn3_Tnp_DDE_dom"/>
</dbReference>
<dbReference type="PATRIC" id="fig|1396.453.peg.3456"/>
<evidence type="ECO:0000313" key="8">
    <source>
        <dbReference type="Proteomes" id="UP000076482"/>
    </source>
</evidence>
<dbReference type="RefSeq" id="WP_000095762.1">
    <property type="nucleotide sequence ID" value="NZ_AP022989.1"/>
</dbReference>
<dbReference type="InterPro" id="IPR025296">
    <property type="entry name" value="DUF4158"/>
</dbReference>
<dbReference type="NCBIfam" id="NF033527">
    <property type="entry name" value="transpos_Tn3"/>
    <property type="match status" value="1"/>
</dbReference>